<feature type="compositionally biased region" description="Basic residues" evidence="2">
    <location>
        <begin position="226"/>
        <end position="242"/>
    </location>
</feature>
<evidence type="ECO:0000259" key="3">
    <source>
        <dbReference type="PROSITE" id="PS50089"/>
    </source>
</evidence>
<dbReference type="PROSITE" id="PS50089">
    <property type="entry name" value="ZF_RING_2"/>
    <property type="match status" value="1"/>
</dbReference>
<keyword evidence="1" id="KW-0862">Zinc</keyword>
<organism evidence="4 5">
    <name type="scientific">Thalassiosira oceanica</name>
    <name type="common">Marine diatom</name>
    <dbReference type="NCBI Taxonomy" id="159749"/>
    <lineage>
        <taxon>Eukaryota</taxon>
        <taxon>Sar</taxon>
        <taxon>Stramenopiles</taxon>
        <taxon>Ochrophyta</taxon>
        <taxon>Bacillariophyta</taxon>
        <taxon>Coscinodiscophyceae</taxon>
        <taxon>Thalassiosirophycidae</taxon>
        <taxon>Thalassiosirales</taxon>
        <taxon>Thalassiosiraceae</taxon>
        <taxon>Thalassiosira</taxon>
    </lineage>
</organism>
<evidence type="ECO:0000256" key="1">
    <source>
        <dbReference type="PROSITE-ProRule" id="PRU00175"/>
    </source>
</evidence>
<comment type="caution">
    <text evidence="4">The sequence shown here is derived from an EMBL/GenBank/DDBJ whole genome shotgun (WGS) entry which is preliminary data.</text>
</comment>
<dbReference type="SUPFAM" id="SSF57850">
    <property type="entry name" value="RING/U-box"/>
    <property type="match status" value="1"/>
</dbReference>
<dbReference type="GO" id="GO:0008270">
    <property type="term" value="F:zinc ion binding"/>
    <property type="evidence" value="ECO:0007669"/>
    <property type="project" value="UniProtKB-KW"/>
</dbReference>
<dbReference type="InterPro" id="IPR006597">
    <property type="entry name" value="Sel1-like"/>
</dbReference>
<proteinExistence type="predicted"/>
<dbReference type="SMART" id="SM00671">
    <property type="entry name" value="SEL1"/>
    <property type="match status" value="2"/>
</dbReference>
<dbReference type="OrthoDB" id="2270193at2759"/>
<dbReference type="InterPro" id="IPR001841">
    <property type="entry name" value="Znf_RING"/>
</dbReference>
<sequence length="242" mass="26602">MSNESAAQAAVEAADLAARSLHQRLMASGHERPEGDRCPICFDLIELPVTANSKINVCCMKWVCKGCVLAARQRGLSGCPFCRTPIPDNKGSMLAMIHKRVGKGDAEAMQFLGDQYYYGMLGLAKDVPRAIELWTRAAELGSVEAHHNLGATYYNGDGVEDDKPKGHPPLAAGRYEAVWRRISEGCSTAARSAGRPFLMTTHPPLLWFRNVSARAMPTTEDTGGQRYRRRPRSTSHRTTKLS</sequence>
<reference evidence="4 5" key="1">
    <citation type="journal article" date="2012" name="Genome Biol.">
        <title>Genome and low-iron response of an oceanic diatom adapted to chronic iron limitation.</title>
        <authorList>
            <person name="Lommer M."/>
            <person name="Specht M."/>
            <person name="Roy A.S."/>
            <person name="Kraemer L."/>
            <person name="Andreson R."/>
            <person name="Gutowska M.A."/>
            <person name="Wolf J."/>
            <person name="Bergner S.V."/>
            <person name="Schilhabel M.B."/>
            <person name="Klostermeier U.C."/>
            <person name="Beiko R.G."/>
            <person name="Rosenstiel P."/>
            <person name="Hippler M."/>
            <person name="Laroche J."/>
        </authorList>
    </citation>
    <scope>NUCLEOTIDE SEQUENCE [LARGE SCALE GENOMIC DNA]</scope>
    <source>
        <strain evidence="4 5">CCMP1005</strain>
    </source>
</reference>
<dbReference type="GO" id="GO:0005737">
    <property type="term" value="C:cytoplasm"/>
    <property type="evidence" value="ECO:0007669"/>
    <property type="project" value="UniProtKB-ARBA"/>
</dbReference>
<protein>
    <recommendedName>
        <fullName evidence="3">RING-type domain-containing protein</fullName>
    </recommendedName>
</protein>
<dbReference type="SUPFAM" id="SSF81901">
    <property type="entry name" value="HCP-like"/>
    <property type="match status" value="1"/>
</dbReference>
<evidence type="ECO:0000256" key="2">
    <source>
        <dbReference type="SAM" id="MobiDB-lite"/>
    </source>
</evidence>
<feature type="domain" description="RING-type" evidence="3">
    <location>
        <begin position="38"/>
        <end position="83"/>
    </location>
</feature>
<name>K0SA40_THAOC</name>
<gene>
    <name evidence="4" type="ORF">THAOC_16341</name>
</gene>
<feature type="region of interest" description="Disordered" evidence="2">
    <location>
        <begin position="217"/>
        <end position="242"/>
    </location>
</feature>
<dbReference type="Gene3D" id="1.25.40.10">
    <property type="entry name" value="Tetratricopeptide repeat domain"/>
    <property type="match status" value="1"/>
</dbReference>
<evidence type="ECO:0000313" key="4">
    <source>
        <dbReference type="EMBL" id="EJK63023.1"/>
    </source>
</evidence>
<dbReference type="AlphaFoldDB" id="K0SA40"/>
<dbReference type="Proteomes" id="UP000266841">
    <property type="component" value="Unassembled WGS sequence"/>
</dbReference>
<dbReference type="Gene3D" id="3.30.40.10">
    <property type="entry name" value="Zinc/RING finger domain, C3HC4 (zinc finger)"/>
    <property type="match status" value="1"/>
</dbReference>
<dbReference type="Pfam" id="PF08238">
    <property type="entry name" value="Sel1"/>
    <property type="match status" value="2"/>
</dbReference>
<dbReference type="EMBL" id="AGNL01018478">
    <property type="protein sequence ID" value="EJK63023.1"/>
    <property type="molecule type" value="Genomic_DNA"/>
</dbReference>
<evidence type="ECO:0000313" key="5">
    <source>
        <dbReference type="Proteomes" id="UP000266841"/>
    </source>
</evidence>
<dbReference type="InterPro" id="IPR013083">
    <property type="entry name" value="Znf_RING/FYVE/PHD"/>
</dbReference>
<dbReference type="InterPro" id="IPR011990">
    <property type="entry name" value="TPR-like_helical_dom_sf"/>
</dbReference>
<accession>K0SA40</accession>
<keyword evidence="5" id="KW-1185">Reference proteome</keyword>
<keyword evidence="1" id="KW-0863">Zinc-finger</keyword>
<keyword evidence="1" id="KW-0479">Metal-binding</keyword>